<reference evidence="1 2" key="1">
    <citation type="submission" date="2020-10" db="EMBL/GenBank/DDBJ databases">
        <title>The Coptis chinensis genome and diversification of protoberbering-type alkaloids.</title>
        <authorList>
            <person name="Wang B."/>
            <person name="Shu S."/>
            <person name="Song C."/>
            <person name="Liu Y."/>
        </authorList>
    </citation>
    <scope>NUCLEOTIDE SEQUENCE [LARGE SCALE GENOMIC DNA]</scope>
    <source>
        <strain evidence="1">HL-2020</strain>
        <tissue evidence="1">Leaf</tissue>
    </source>
</reference>
<dbReference type="Proteomes" id="UP000631114">
    <property type="component" value="Unassembled WGS sequence"/>
</dbReference>
<proteinExistence type="predicted"/>
<sequence length="110" mass="12632">MFPMEDLTWRPLSSNNSKKAQTWVTFLKFPHTEDDSSKAYPVEVRIDILRVLFLQVFPSSNYSFPSQFAFTVSLKHTKLKSAEGVVGLKMLNWSDGSLHTCHTYLDLSLM</sequence>
<gene>
    <name evidence="1" type="ORF">IFM89_007912</name>
</gene>
<organism evidence="1 2">
    <name type="scientific">Coptis chinensis</name>
    <dbReference type="NCBI Taxonomy" id="261450"/>
    <lineage>
        <taxon>Eukaryota</taxon>
        <taxon>Viridiplantae</taxon>
        <taxon>Streptophyta</taxon>
        <taxon>Embryophyta</taxon>
        <taxon>Tracheophyta</taxon>
        <taxon>Spermatophyta</taxon>
        <taxon>Magnoliopsida</taxon>
        <taxon>Ranunculales</taxon>
        <taxon>Ranunculaceae</taxon>
        <taxon>Coptidoideae</taxon>
        <taxon>Coptis</taxon>
    </lineage>
</organism>
<comment type="caution">
    <text evidence="1">The sequence shown here is derived from an EMBL/GenBank/DDBJ whole genome shotgun (WGS) entry which is preliminary data.</text>
</comment>
<evidence type="ECO:0000313" key="2">
    <source>
        <dbReference type="Proteomes" id="UP000631114"/>
    </source>
</evidence>
<evidence type="ECO:0000313" key="1">
    <source>
        <dbReference type="EMBL" id="KAF9619591.1"/>
    </source>
</evidence>
<protein>
    <submittedName>
        <fullName evidence="1">Uncharacterized protein</fullName>
    </submittedName>
</protein>
<dbReference type="AlphaFoldDB" id="A0A835IKG8"/>
<name>A0A835IKG8_9MAGN</name>
<accession>A0A835IKG8</accession>
<dbReference type="EMBL" id="JADFTS010000002">
    <property type="protein sequence ID" value="KAF9619591.1"/>
    <property type="molecule type" value="Genomic_DNA"/>
</dbReference>
<feature type="non-terminal residue" evidence="1">
    <location>
        <position position="110"/>
    </location>
</feature>
<keyword evidence="2" id="KW-1185">Reference proteome</keyword>